<dbReference type="PANTHER" id="PTHR47851:SF1">
    <property type="entry name" value="OS06G0588700 PROTEIN"/>
    <property type="match status" value="1"/>
</dbReference>
<reference evidence="3 4" key="1">
    <citation type="submission" date="2024-02" db="EMBL/GenBank/DDBJ databases">
        <title>High-quality chromosome-scale genome assembly of Pensacola bahiagrass (Paspalum notatum Flugge var. saurae).</title>
        <authorList>
            <person name="Vega J.M."/>
            <person name="Podio M."/>
            <person name="Orjuela J."/>
            <person name="Siena L.A."/>
            <person name="Pessino S.C."/>
            <person name="Combes M.C."/>
            <person name="Mariac C."/>
            <person name="Albertini E."/>
            <person name="Pupilli F."/>
            <person name="Ortiz J.P.A."/>
            <person name="Leblanc O."/>
        </authorList>
    </citation>
    <scope>NUCLEOTIDE SEQUENCE [LARGE SCALE GENOMIC DNA]</scope>
    <source>
        <strain evidence="3">R1</strain>
        <tissue evidence="3">Leaf</tissue>
    </source>
</reference>
<dbReference type="EMBL" id="CP144752">
    <property type="protein sequence ID" value="WVZ88516.1"/>
    <property type="molecule type" value="Genomic_DNA"/>
</dbReference>
<organism evidence="3 4">
    <name type="scientific">Paspalum notatum var. saurae</name>
    <dbReference type="NCBI Taxonomy" id="547442"/>
    <lineage>
        <taxon>Eukaryota</taxon>
        <taxon>Viridiplantae</taxon>
        <taxon>Streptophyta</taxon>
        <taxon>Embryophyta</taxon>
        <taxon>Tracheophyta</taxon>
        <taxon>Spermatophyta</taxon>
        <taxon>Magnoliopsida</taxon>
        <taxon>Liliopsida</taxon>
        <taxon>Poales</taxon>
        <taxon>Poaceae</taxon>
        <taxon>PACMAD clade</taxon>
        <taxon>Panicoideae</taxon>
        <taxon>Andropogonodae</taxon>
        <taxon>Paspaleae</taxon>
        <taxon>Paspalinae</taxon>
        <taxon>Paspalum</taxon>
    </lineage>
</organism>
<feature type="region of interest" description="Disordered" evidence="1">
    <location>
        <begin position="1"/>
        <end position="62"/>
    </location>
</feature>
<accession>A0AAQ3UB68</accession>
<gene>
    <name evidence="3" type="ORF">U9M48_035033</name>
</gene>
<dbReference type="AlphaFoldDB" id="A0AAQ3UB68"/>
<feature type="compositionally biased region" description="Pro residues" evidence="1">
    <location>
        <begin position="38"/>
        <end position="56"/>
    </location>
</feature>
<dbReference type="Pfam" id="PF12776">
    <property type="entry name" value="Myb_DNA-bind_3"/>
    <property type="match status" value="1"/>
</dbReference>
<proteinExistence type="predicted"/>
<name>A0AAQ3UB68_PASNO</name>
<dbReference type="InterPro" id="IPR024752">
    <property type="entry name" value="Myb/SANT-like_dom"/>
</dbReference>
<dbReference type="PANTHER" id="PTHR47851">
    <property type="entry name" value="OS06G0588700 PROTEIN-RELATED"/>
    <property type="match status" value="1"/>
</dbReference>
<dbReference type="Proteomes" id="UP001341281">
    <property type="component" value="Chromosome 08"/>
</dbReference>
<feature type="domain" description="Myb/SANT-like" evidence="2">
    <location>
        <begin position="65"/>
        <end position="158"/>
    </location>
</feature>
<keyword evidence="4" id="KW-1185">Reference proteome</keyword>
<evidence type="ECO:0000313" key="3">
    <source>
        <dbReference type="EMBL" id="WVZ88516.1"/>
    </source>
</evidence>
<feature type="region of interest" description="Disordered" evidence="1">
    <location>
        <begin position="231"/>
        <end position="266"/>
    </location>
</feature>
<evidence type="ECO:0000313" key="4">
    <source>
        <dbReference type="Proteomes" id="UP001341281"/>
    </source>
</evidence>
<sequence>MAPSSYPQVHSCRQRQHLHSPSTTVQLPHHQRRIDPVTLPPRPASPSNPPPEPMPQSPVSASRANWTHELTDVFLSALIDECRGGNRPHKTLNRIGKANVVQRMRYHTGCDWTWDTCKHKWDELRKKWSCWKQLTKSTDVKFHPRTGLIDMPEDWWDAQIAANKQAKAFRQCRLENEEQLDYIFAKMEPANASVLSSGCGASGFHEQGSLESDALRFLKWKALPRPNHYPRLCSPPQPLKRARTSAGPNEVGGHKAGRAEVPTHEVKSDPEYETFMRELLDGGVDPESDEYFMASEVLLDIPRRGAYRPLPTVKAKIAWIKRVYRSMIGQPLSL</sequence>
<protein>
    <recommendedName>
        <fullName evidence="2">Myb/SANT-like domain-containing protein</fullName>
    </recommendedName>
</protein>
<feature type="compositionally biased region" description="Basic and acidic residues" evidence="1">
    <location>
        <begin position="257"/>
        <end position="266"/>
    </location>
</feature>
<evidence type="ECO:0000259" key="2">
    <source>
        <dbReference type="Pfam" id="PF12776"/>
    </source>
</evidence>
<evidence type="ECO:0000256" key="1">
    <source>
        <dbReference type="SAM" id="MobiDB-lite"/>
    </source>
</evidence>